<protein>
    <submittedName>
        <fullName evidence="2">Uncharacterized protein</fullName>
    </submittedName>
</protein>
<accession>A0A2P2JB48</accession>
<evidence type="ECO:0000256" key="1">
    <source>
        <dbReference type="SAM" id="Phobius"/>
    </source>
</evidence>
<keyword evidence="1" id="KW-0812">Transmembrane</keyword>
<keyword evidence="1" id="KW-0472">Membrane</keyword>
<feature type="transmembrane region" description="Helical" evidence="1">
    <location>
        <begin position="19"/>
        <end position="42"/>
    </location>
</feature>
<evidence type="ECO:0000313" key="2">
    <source>
        <dbReference type="EMBL" id="MBW90704.1"/>
    </source>
</evidence>
<reference evidence="2" key="1">
    <citation type="submission" date="2018-02" db="EMBL/GenBank/DDBJ databases">
        <title>Rhizophora mucronata_Transcriptome.</title>
        <authorList>
            <person name="Meera S.P."/>
            <person name="Sreeshan A."/>
            <person name="Augustine A."/>
        </authorList>
    </citation>
    <scope>NUCLEOTIDE SEQUENCE</scope>
    <source>
        <tissue evidence="2">Leaf</tissue>
    </source>
</reference>
<proteinExistence type="predicted"/>
<organism evidence="2">
    <name type="scientific">Rhizophora mucronata</name>
    <name type="common">Asiatic mangrove</name>
    <dbReference type="NCBI Taxonomy" id="61149"/>
    <lineage>
        <taxon>Eukaryota</taxon>
        <taxon>Viridiplantae</taxon>
        <taxon>Streptophyta</taxon>
        <taxon>Embryophyta</taxon>
        <taxon>Tracheophyta</taxon>
        <taxon>Spermatophyta</taxon>
        <taxon>Magnoliopsida</taxon>
        <taxon>eudicotyledons</taxon>
        <taxon>Gunneridae</taxon>
        <taxon>Pentapetalae</taxon>
        <taxon>rosids</taxon>
        <taxon>fabids</taxon>
        <taxon>Malpighiales</taxon>
        <taxon>Rhizophoraceae</taxon>
        <taxon>Rhizophora</taxon>
    </lineage>
</organism>
<sequence length="58" mass="6627">MQSYIVFKVTLFVSAAQSLLIWCFSFLKCFLAVFICSFDLVIPLINYTSILSCKSLLH</sequence>
<keyword evidence="1" id="KW-1133">Transmembrane helix</keyword>
<dbReference type="EMBL" id="GGEC01010221">
    <property type="protein sequence ID" value="MBW90704.1"/>
    <property type="molecule type" value="Transcribed_RNA"/>
</dbReference>
<name>A0A2P2JB48_RHIMU</name>
<dbReference type="AlphaFoldDB" id="A0A2P2JB48"/>